<comment type="caution">
    <text evidence="1">The sequence shown here is derived from an EMBL/GenBank/DDBJ whole genome shotgun (WGS) entry which is preliminary data.</text>
</comment>
<evidence type="ECO:0000313" key="2">
    <source>
        <dbReference type="Proteomes" id="UP001365128"/>
    </source>
</evidence>
<keyword evidence="2" id="KW-1185">Reference proteome</keyword>
<evidence type="ECO:0000313" key="1">
    <source>
        <dbReference type="EMBL" id="KAK7548867.1"/>
    </source>
</evidence>
<dbReference type="EMBL" id="JBBPDW010000010">
    <property type="protein sequence ID" value="KAK7548867.1"/>
    <property type="molecule type" value="Genomic_DNA"/>
</dbReference>
<name>A0ABR1MGV4_9PEZI</name>
<organism evidence="1 2">
    <name type="scientific">Phyllosticta citricarpa</name>
    <dbReference type="NCBI Taxonomy" id="55181"/>
    <lineage>
        <taxon>Eukaryota</taxon>
        <taxon>Fungi</taxon>
        <taxon>Dikarya</taxon>
        <taxon>Ascomycota</taxon>
        <taxon>Pezizomycotina</taxon>
        <taxon>Dothideomycetes</taxon>
        <taxon>Dothideomycetes incertae sedis</taxon>
        <taxon>Botryosphaeriales</taxon>
        <taxon>Phyllostictaceae</taxon>
        <taxon>Phyllosticta</taxon>
    </lineage>
</organism>
<protein>
    <submittedName>
        <fullName evidence="1">Uncharacterized protein</fullName>
    </submittedName>
</protein>
<sequence>MESNAENSIVGRLSRLLRVDSVIGRRGGAGNQESHNDWIQIPSRGLNSHTAATCDRFALYYRQLKTEIEAAISRDEHERAVSLAKEALDDDPYVVPVFFRLKWATYLANKAETTDLRRYYLSMSQRFLRELENVTKQMSIFREMIVVDDVQPLTEECKFLHDAGDLLEDIAEDILLAERRELVIHPLRRMVTGPLDAGKASLEGLATQVGSWATRFGLWLLEKKAFGEEDS</sequence>
<reference evidence="1 2" key="1">
    <citation type="submission" date="2024-04" db="EMBL/GenBank/DDBJ databases">
        <title>Phyllosticta paracitricarpa is synonymous to the EU quarantine fungus P. citricarpa based on phylogenomic analyses.</title>
        <authorList>
            <consortium name="Lawrence Berkeley National Laboratory"/>
            <person name="Van Ingen-Buijs V.A."/>
            <person name="Van Westerhoven A.C."/>
            <person name="Haridas S."/>
            <person name="Skiadas P."/>
            <person name="Martin F."/>
            <person name="Groenewald J.Z."/>
            <person name="Crous P.W."/>
            <person name="Seidl M.F."/>
        </authorList>
    </citation>
    <scope>NUCLEOTIDE SEQUENCE [LARGE SCALE GENOMIC DNA]</scope>
    <source>
        <strain evidence="1 2">CBS 122670</strain>
    </source>
</reference>
<proteinExistence type="predicted"/>
<dbReference type="Proteomes" id="UP001365128">
    <property type="component" value="Unassembled WGS sequence"/>
</dbReference>
<gene>
    <name evidence="1" type="ORF">IWX46DRAFT_648626</name>
</gene>
<accession>A0ABR1MGV4</accession>